<evidence type="ECO:0000313" key="2">
    <source>
        <dbReference type="Proteomes" id="UP001198701"/>
    </source>
</evidence>
<dbReference type="EMBL" id="JAJHPV010000013">
    <property type="protein sequence ID" value="MCC6072015.1"/>
    <property type="molecule type" value="Genomic_DNA"/>
</dbReference>
<evidence type="ECO:0000313" key="1">
    <source>
        <dbReference type="EMBL" id="MCC6072015.1"/>
    </source>
</evidence>
<dbReference type="InterPro" id="IPR029058">
    <property type="entry name" value="AB_hydrolase_fold"/>
</dbReference>
<dbReference type="RefSeq" id="WP_229432883.1">
    <property type="nucleotide sequence ID" value="NZ_JAJHPV010000013.1"/>
</dbReference>
<dbReference type="GO" id="GO:0016787">
    <property type="term" value="F:hydrolase activity"/>
    <property type="evidence" value="ECO:0007669"/>
    <property type="project" value="UniProtKB-KW"/>
</dbReference>
<accession>A0ABS8IUB4</accession>
<dbReference type="InterPro" id="IPR050261">
    <property type="entry name" value="FrsA_esterase"/>
</dbReference>
<comment type="caution">
    <text evidence="1">The sequence shown here is derived from an EMBL/GenBank/DDBJ whole genome shotgun (WGS) entry which is preliminary data.</text>
</comment>
<dbReference type="SUPFAM" id="SSF53474">
    <property type="entry name" value="alpha/beta-Hydrolases"/>
    <property type="match status" value="1"/>
</dbReference>
<name>A0ABS8IUB4_9BURK</name>
<gene>
    <name evidence="1" type="ORF">LMJ30_13740</name>
</gene>
<organism evidence="1 2">
    <name type="scientific">Massilia agrisoli</name>
    <dbReference type="NCBI Taxonomy" id="2892444"/>
    <lineage>
        <taxon>Bacteria</taxon>
        <taxon>Pseudomonadati</taxon>
        <taxon>Pseudomonadota</taxon>
        <taxon>Betaproteobacteria</taxon>
        <taxon>Burkholderiales</taxon>
        <taxon>Oxalobacteraceae</taxon>
        <taxon>Telluria group</taxon>
        <taxon>Massilia</taxon>
    </lineage>
</organism>
<reference evidence="1 2" key="1">
    <citation type="submission" date="2021-11" db="EMBL/GenBank/DDBJ databases">
        <authorList>
            <person name="Huq M.A."/>
        </authorList>
    </citation>
    <scope>NUCLEOTIDE SEQUENCE [LARGE SCALE GENOMIC DNA]</scope>
    <source>
        <strain evidence="1 2">MAHUQ-52</strain>
    </source>
</reference>
<keyword evidence="1" id="KW-0378">Hydrolase</keyword>
<keyword evidence="2" id="KW-1185">Reference proteome</keyword>
<proteinExistence type="predicted"/>
<protein>
    <submittedName>
        <fullName evidence="1">Dienelactone hydrolase family protein</fullName>
    </submittedName>
</protein>
<dbReference type="PANTHER" id="PTHR22946">
    <property type="entry name" value="DIENELACTONE HYDROLASE DOMAIN-CONTAINING PROTEIN-RELATED"/>
    <property type="match status" value="1"/>
</dbReference>
<sequence length="221" mass="23590">MIDRVRKELVDIAINGQFVEGMLAVPEGARAVVLFAHGSGSGRLSPRNNYVAAELRKVGLATLLMDLLTPGEEPSTRARFDIGLLARRLELAANWLAADRDTRDLPLGLFGASTGAAAALQLAAGGRYPVYAVVSRGGRPDLAGSTELDLVEAPTLLIVGGLDTQVIELNEEAYAMLNCRKELTIVPGATHLFEEPGALEQVAHLATDWFVRCLPAARPQP</sequence>
<dbReference type="Proteomes" id="UP001198701">
    <property type="component" value="Unassembled WGS sequence"/>
</dbReference>
<dbReference type="Gene3D" id="3.40.50.1820">
    <property type="entry name" value="alpha/beta hydrolase"/>
    <property type="match status" value="1"/>
</dbReference>